<sequence length="224" mass="24515">MPGKHVRFDGIPPTPVPSLPSLTNSSYSPSSVADLNTPPPLKYHGSPNACSPLPYVPSAIHDLLGVAQVGAPPIHCDLTLEPSLSTVGLNPKYHLHPHALYEPATTPPLGRMVIDCTHLLKPAWAMIEVWATNPNVGVTVMDVLHAIYRALRTGTTGDDFNALAYHDQKKVNDAYQRRVKLFRGDKAIERAKGVKRIDYLKEKHLFGGLVETKSGPDIWRLVLA</sequence>
<dbReference type="AlphaFoldDB" id="A0A9P7K7S3"/>
<accession>A0A9P7K7S3</accession>
<comment type="caution">
    <text evidence="3">The sequence shown here is derived from an EMBL/GenBank/DDBJ whole genome shotgun (WGS) entry which is preliminary data.</text>
</comment>
<feature type="domain" description="DUF6699" evidence="2">
    <location>
        <begin position="74"/>
        <end position="214"/>
    </location>
</feature>
<dbReference type="Proteomes" id="UP000775547">
    <property type="component" value="Unassembled WGS sequence"/>
</dbReference>
<dbReference type="Pfam" id="PF20415">
    <property type="entry name" value="DUF6699"/>
    <property type="match status" value="1"/>
</dbReference>
<keyword evidence="4" id="KW-1185">Reference proteome</keyword>
<evidence type="ECO:0000313" key="4">
    <source>
        <dbReference type="Proteomes" id="UP000775547"/>
    </source>
</evidence>
<proteinExistence type="predicted"/>
<evidence type="ECO:0000256" key="1">
    <source>
        <dbReference type="SAM" id="MobiDB-lite"/>
    </source>
</evidence>
<feature type="region of interest" description="Disordered" evidence="1">
    <location>
        <begin position="1"/>
        <end position="33"/>
    </location>
</feature>
<protein>
    <recommendedName>
        <fullName evidence="2">DUF6699 domain-containing protein</fullName>
    </recommendedName>
</protein>
<evidence type="ECO:0000313" key="3">
    <source>
        <dbReference type="EMBL" id="KAG5641591.1"/>
    </source>
</evidence>
<dbReference type="EMBL" id="JABCKV010000284">
    <property type="protein sequence ID" value="KAG5641591.1"/>
    <property type="molecule type" value="Genomic_DNA"/>
</dbReference>
<gene>
    <name evidence="3" type="ORF">DXG03_004674</name>
</gene>
<reference evidence="3" key="1">
    <citation type="submission" date="2020-07" db="EMBL/GenBank/DDBJ databases">
        <authorList>
            <person name="Nieuwenhuis M."/>
            <person name="Van De Peppel L.J.J."/>
        </authorList>
    </citation>
    <scope>NUCLEOTIDE SEQUENCE</scope>
    <source>
        <strain evidence="3">AP01</strain>
        <tissue evidence="3">Mycelium</tissue>
    </source>
</reference>
<name>A0A9P7K7S3_9AGAR</name>
<organism evidence="3 4">
    <name type="scientific">Asterophora parasitica</name>
    <dbReference type="NCBI Taxonomy" id="117018"/>
    <lineage>
        <taxon>Eukaryota</taxon>
        <taxon>Fungi</taxon>
        <taxon>Dikarya</taxon>
        <taxon>Basidiomycota</taxon>
        <taxon>Agaricomycotina</taxon>
        <taxon>Agaricomycetes</taxon>
        <taxon>Agaricomycetidae</taxon>
        <taxon>Agaricales</taxon>
        <taxon>Tricholomatineae</taxon>
        <taxon>Lyophyllaceae</taxon>
        <taxon>Asterophora</taxon>
    </lineage>
</organism>
<feature type="compositionally biased region" description="Low complexity" evidence="1">
    <location>
        <begin position="19"/>
        <end position="31"/>
    </location>
</feature>
<reference evidence="3" key="2">
    <citation type="submission" date="2021-10" db="EMBL/GenBank/DDBJ databases">
        <title>Phylogenomics reveals ancestral predisposition of the termite-cultivated fungus Termitomyces towards a domesticated lifestyle.</title>
        <authorList>
            <person name="Auxier B."/>
            <person name="Grum-Grzhimaylo A."/>
            <person name="Cardenas M.E."/>
            <person name="Lodge J.D."/>
            <person name="Laessoe T."/>
            <person name="Pedersen O."/>
            <person name="Smith M.E."/>
            <person name="Kuyper T.W."/>
            <person name="Franco-Molano E.A."/>
            <person name="Baroni T.J."/>
            <person name="Aanen D.K."/>
        </authorList>
    </citation>
    <scope>NUCLEOTIDE SEQUENCE</scope>
    <source>
        <strain evidence="3">AP01</strain>
        <tissue evidence="3">Mycelium</tissue>
    </source>
</reference>
<dbReference type="OrthoDB" id="3172906at2759"/>
<dbReference type="InterPro" id="IPR046522">
    <property type="entry name" value="DUF6699"/>
</dbReference>
<evidence type="ECO:0000259" key="2">
    <source>
        <dbReference type="Pfam" id="PF20415"/>
    </source>
</evidence>